<gene>
    <name evidence="2" type="ORF">ACFSJS_22635</name>
</gene>
<proteinExistence type="predicted"/>
<feature type="transmembrane region" description="Helical" evidence="1">
    <location>
        <begin position="36"/>
        <end position="60"/>
    </location>
</feature>
<protein>
    <submittedName>
        <fullName evidence="2">Uncharacterized protein</fullName>
    </submittedName>
</protein>
<keyword evidence="1" id="KW-0812">Transmembrane</keyword>
<comment type="caution">
    <text evidence="2">The sequence shown here is derived from an EMBL/GenBank/DDBJ whole genome shotgun (WGS) entry which is preliminary data.</text>
</comment>
<sequence>MVRHTVELVWAEPEPEPSRWARLWAWATRYVRPWQAVAAVAGALVPIPWTGYSVATTWAYTMSEARGMHVGLGYTLAIGAFGLATYRLIRAPRTLHLFATVVTGIGVLGAIDLYDPVQILTGVRP</sequence>
<keyword evidence="1" id="KW-1133">Transmembrane helix</keyword>
<name>A0ABW4PNT2_9ACTN</name>
<accession>A0ABW4PNT2</accession>
<evidence type="ECO:0000313" key="3">
    <source>
        <dbReference type="Proteomes" id="UP001597365"/>
    </source>
</evidence>
<reference evidence="3" key="1">
    <citation type="journal article" date="2019" name="Int. J. Syst. Evol. Microbiol.">
        <title>The Global Catalogue of Microorganisms (GCM) 10K type strain sequencing project: providing services to taxonomists for standard genome sequencing and annotation.</title>
        <authorList>
            <consortium name="The Broad Institute Genomics Platform"/>
            <consortium name="The Broad Institute Genome Sequencing Center for Infectious Disease"/>
            <person name="Wu L."/>
            <person name="Ma J."/>
        </authorList>
    </citation>
    <scope>NUCLEOTIDE SEQUENCE [LARGE SCALE GENOMIC DNA]</scope>
    <source>
        <strain evidence="3">CGMCC 4.7455</strain>
    </source>
</reference>
<evidence type="ECO:0000256" key="1">
    <source>
        <dbReference type="SAM" id="Phobius"/>
    </source>
</evidence>
<organism evidence="2 3">
    <name type="scientific">Streptomyces desertarenae</name>
    <dbReference type="NCBI Taxonomy" id="2666184"/>
    <lineage>
        <taxon>Bacteria</taxon>
        <taxon>Bacillati</taxon>
        <taxon>Actinomycetota</taxon>
        <taxon>Actinomycetes</taxon>
        <taxon>Kitasatosporales</taxon>
        <taxon>Streptomycetaceae</taxon>
        <taxon>Streptomyces</taxon>
    </lineage>
</organism>
<feature type="transmembrane region" description="Helical" evidence="1">
    <location>
        <begin position="72"/>
        <end position="89"/>
    </location>
</feature>
<evidence type="ECO:0000313" key="2">
    <source>
        <dbReference type="EMBL" id="MFD1832421.1"/>
    </source>
</evidence>
<dbReference type="Proteomes" id="UP001597365">
    <property type="component" value="Unassembled WGS sequence"/>
</dbReference>
<keyword evidence="1" id="KW-0472">Membrane</keyword>
<dbReference type="EMBL" id="JBHUFU010000015">
    <property type="protein sequence ID" value="MFD1832421.1"/>
    <property type="molecule type" value="Genomic_DNA"/>
</dbReference>
<keyword evidence="3" id="KW-1185">Reference proteome</keyword>
<feature type="transmembrane region" description="Helical" evidence="1">
    <location>
        <begin position="95"/>
        <end position="114"/>
    </location>
</feature>